<keyword evidence="6 7" id="KW-0472">Membrane</keyword>
<dbReference type="Proteomes" id="UP001517367">
    <property type="component" value="Unassembled WGS sequence"/>
</dbReference>
<evidence type="ECO:0000256" key="6">
    <source>
        <dbReference type="ARBA" id="ARBA00023136"/>
    </source>
</evidence>
<dbReference type="PANTHER" id="PTHR22926">
    <property type="entry name" value="PHOSPHO-N-ACETYLMURAMOYL-PENTAPEPTIDE-TRANSFERASE"/>
    <property type="match status" value="1"/>
</dbReference>
<accession>A0ABW9JJ60</accession>
<feature type="transmembrane region" description="Helical" evidence="7">
    <location>
        <begin position="45"/>
        <end position="66"/>
    </location>
</feature>
<proteinExistence type="predicted"/>
<keyword evidence="5 7" id="KW-1133">Transmembrane helix</keyword>
<dbReference type="InterPro" id="IPR000715">
    <property type="entry name" value="Glycosyl_transferase_4"/>
</dbReference>
<name>A0ABW9JJ60_9SPHI</name>
<dbReference type="CDD" id="cd06853">
    <property type="entry name" value="GT_WecA_like"/>
    <property type="match status" value="1"/>
</dbReference>
<organism evidence="8 9">
    <name type="scientific">Pedobacter helvus</name>
    <dbReference type="NCBI Taxonomy" id="2563444"/>
    <lineage>
        <taxon>Bacteria</taxon>
        <taxon>Pseudomonadati</taxon>
        <taxon>Bacteroidota</taxon>
        <taxon>Sphingobacteriia</taxon>
        <taxon>Sphingobacteriales</taxon>
        <taxon>Sphingobacteriaceae</taxon>
        <taxon>Pedobacter</taxon>
    </lineage>
</organism>
<evidence type="ECO:0000256" key="2">
    <source>
        <dbReference type="ARBA" id="ARBA00022475"/>
    </source>
</evidence>
<feature type="transmembrane region" description="Helical" evidence="7">
    <location>
        <begin position="321"/>
        <end position="345"/>
    </location>
</feature>
<dbReference type="EMBL" id="SRMP02000023">
    <property type="protein sequence ID" value="MFN0292442.1"/>
    <property type="molecule type" value="Genomic_DNA"/>
</dbReference>
<keyword evidence="3" id="KW-0808">Transferase</keyword>
<feature type="transmembrane region" description="Helical" evidence="7">
    <location>
        <begin position="187"/>
        <end position="205"/>
    </location>
</feature>
<keyword evidence="9" id="KW-1185">Reference proteome</keyword>
<sequence>MDTIMYVIGIGAVAFMINQLLIPVLSRIAFKFNLVDKPNYRKIHLLPIPLIGGISIAISTILTILISDRFEIVEDYLMISTTSVILLIMGCIDDQKDIKASYKLALELLLAISIAASGTRIESLYGLLGVYHLGIAMQYFLTIIVITGVVNAINLFDGVDGLAGTYSLLGFILLGIIGLYIQNQNLLLIGTIFAGSLLSFLRKNFSPKKIFMGDSGALFLGFMLITLGIKLLQNKPPLFKEHASYGFIIMAAYFSIPVLDSIRVYLGRIKNGYSPFMPDRSHLHHLLLKIGMNHKSITFLIVSFCISMLLVNIGFSGIFPITIVLVAMVVIFAAMVKVLLLIHGLKEWGEILKKLEQSSF</sequence>
<protein>
    <submittedName>
        <fullName evidence="8">Glycosyltransferase family 4 protein</fullName>
    </submittedName>
</protein>
<feature type="transmembrane region" description="Helical" evidence="7">
    <location>
        <begin position="297"/>
        <end position="315"/>
    </location>
</feature>
<feature type="transmembrane region" description="Helical" evidence="7">
    <location>
        <begin position="133"/>
        <end position="156"/>
    </location>
</feature>
<feature type="transmembrane region" description="Helical" evidence="7">
    <location>
        <begin position="6"/>
        <end position="25"/>
    </location>
</feature>
<evidence type="ECO:0000256" key="3">
    <source>
        <dbReference type="ARBA" id="ARBA00022679"/>
    </source>
</evidence>
<comment type="subcellular location">
    <subcellularLocation>
        <location evidence="1">Cell membrane</location>
        <topology evidence="1">Multi-pass membrane protein</topology>
    </subcellularLocation>
</comment>
<gene>
    <name evidence="8" type="ORF">E5L68_013640</name>
</gene>
<feature type="transmembrane region" description="Helical" evidence="7">
    <location>
        <begin position="217"/>
        <end position="233"/>
    </location>
</feature>
<evidence type="ECO:0000256" key="7">
    <source>
        <dbReference type="SAM" id="Phobius"/>
    </source>
</evidence>
<dbReference type="Pfam" id="PF00953">
    <property type="entry name" value="Glycos_transf_4"/>
    <property type="match status" value="1"/>
</dbReference>
<keyword evidence="4 7" id="KW-0812">Transmembrane</keyword>
<dbReference type="RefSeq" id="WP_138728488.1">
    <property type="nucleotide sequence ID" value="NZ_SRMP02000023.1"/>
</dbReference>
<comment type="caution">
    <text evidence="8">The sequence shown here is derived from an EMBL/GenBank/DDBJ whole genome shotgun (WGS) entry which is preliminary data.</text>
</comment>
<feature type="transmembrane region" description="Helical" evidence="7">
    <location>
        <begin position="163"/>
        <end position="181"/>
    </location>
</feature>
<evidence type="ECO:0000256" key="5">
    <source>
        <dbReference type="ARBA" id="ARBA00022989"/>
    </source>
</evidence>
<evidence type="ECO:0000256" key="4">
    <source>
        <dbReference type="ARBA" id="ARBA00022692"/>
    </source>
</evidence>
<evidence type="ECO:0000256" key="1">
    <source>
        <dbReference type="ARBA" id="ARBA00004651"/>
    </source>
</evidence>
<feature type="transmembrane region" description="Helical" evidence="7">
    <location>
        <begin position="245"/>
        <end position="266"/>
    </location>
</feature>
<evidence type="ECO:0000313" key="9">
    <source>
        <dbReference type="Proteomes" id="UP001517367"/>
    </source>
</evidence>
<dbReference type="PANTHER" id="PTHR22926:SF3">
    <property type="entry name" value="UNDECAPRENYL-PHOSPHATE ALPHA-N-ACETYLGLUCOSAMINYL 1-PHOSPHATE TRANSFERASE"/>
    <property type="match status" value="1"/>
</dbReference>
<evidence type="ECO:0000313" key="8">
    <source>
        <dbReference type="EMBL" id="MFN0292442.1"/>
    </source>
</evidence>
<reference evidence="8 9" key="1">
    <citation type="submission" date="2024-12" db="EMBL/GenBank/DDBJ databases">
        <authorList>
            <person name="Hu S."/>
        </authorList>
    </citation>
    <scope>NUCLEOTIDE SEQUENCE [LARGE SCALE GENOMIC DNA]</scope>
    <source>
        <strain evidence="8 9">P-25</strain>
    </source>
</reference>
<keyword evidence="2" id="KW-1003">Cell membrane</keyword>